<proteinExistence type="predicted"/>
<evidence type="ECO:0000256" key="4">
    <source>
        <dbReference type="ARBA" id="ARBA00023136"/>
    </source>
</evidence>
<keyword evidence="4 5" id="KW-0472">Membrane</keyword>
<dbReference type="PANTHER" id="PTHR22950:SF703">
    <property type="entry name" value="AMINO ACID TRANSPORTER TRANSMEMBRANE DOMAIN-CONTAINING PROTEIN"/>
    <property type="match status" value="1"/>
</dbReference>
<organism evidence="7 8">
    <name type="scientific">Triparma laevis f. inornata</name>
    <dbReference type="NCBI Taxonomy" id="1714386"/>
    <lineage>
        <taxon>Eukaryota</taxon>
        <taxon>Sar</taxon>
        <taxon>Stramenopiles</taxon>
        <taxon>Ochrophyta</taxon>
        <taxon>Bolidophyceae</taxon>
        <taxon>Parmales</taxon>
        <taxon>Triparmaceae</taxon>
        <taxon>Triparma</taxon>
    </lineage>
</organism>
<feature type="transmembrane region" description="Helical" evidence="5">
    <location>
        <begin position="211"/>
        <end position="231"/>
    </location>
</feature>
<feature type="transmembrane region" description="Helical" evidence="5">
    <location>
        <begin position="406"/>
        <end position="425"/>
    </location>
</feature>
<feature type="transmembrane region" description="Helical" evidence="5">
    <location>
        <begin position="258"/>
        <end position="278"/>
    </location>
</feature>
<feature type="domain" description="Amino acid transporter transmembrane" evidence="6">
    <location>
        <begin position="53"/>
        <end position="460"/>
    </location>
</feature>
<dbReference type="AlphaFoldDB" id="A0A9W7EHR1"/>
<reference evidence="8" key="1">
    <citation type="journal article" date="2023" name="Commun. Biol.">
        <title>Genome analysis of Parmales, the sister group of diatoms, reveals the evolutionary specialization of diatoms from phago-mixotrophs to photoautotrophs.</title>
        <authorList>
            <person name="Ban H."/>
            <person name="Sato S."/>
            <person name="Yoshikawa S."/>
            <person name="Yamada K."/>
            <person name="Nakamura Y."/>
            <person name="Ichinomiya M."/>
            <person name="Sato N."/>
            <person name="Blanc-Mathieu R."/>
            <person name="Endo H."/>
            <person name="Kuwata A."/>
            <person name="Ogata H."/>
        </authorList>
    </citation>
    <scope>NUCLEOTIDE SEQUENCE [LARGE SCALE GENOMIC DNA]</scope>
</reference>
<evidence type="ECO:0000256" key="2">
    <source>
        <dbReference type="ARBA" id="ARBA00022692"/>
    </source>
</evidence>
<name>A0A9W7EHR1_9STRA</name>
<feature type="transmembrane region" description="Helical" evidence="5">
    <location>
        <begin position="437"/>
        <end position="459"/>
    </location>
</feature>
<protein>
    <recommendedName>
        <fullName evidence="6">Amino acid transporter transmembrane domain-containing protein</fullName>
    </recommendedName>
</protein>
<dbReference type="InterPro" id="IPR013057">
    <property type="entry name" value="AA_transpt_TM"/>
</dbReference>
<evidence type="ECO:0000256" key="5">
    <source>
        <dbReference type="SAM" id="Phobius"/>
    </source>
</evidence>
<feature type="transmembrane region" description="Helical" evidence="5">
    <location>
        <begin position="178"/>
        <end position="199"/>
    </location>
</feature>
<evidence type="ECO:0000259" key="6">
    <source>
        <dbReference type="Pfam" id="PF01490"/>
    </source>
</evidence>
<sequence length="470" mass="50619">MTADQNPWSNPTPPTTINNMDNLPLISAPLLDPASKPASASINAGIPGQLATTSATLFQLLCTMAGTGILQLPFTIAQGGWAALILVVIVGIMTNWTGKLLIQSLYLNPAGYERIPGYPEIGEAAFGRFGYFFVQFFHKSTLFGVSTIFLVLAAKFLLEGLGGGGEGILNHAVTFDPSVDWTSVWTLVAGAFVLFPVVYYRTLGEYHVLSLLGALSTVLAVVVVVFFAIYLNPITADDANMDDDTYVFSPPTHKLLDVTLMPSAFSAIVLSFGGAANFPTIEGNMEKPHFFAKTLNKAFIILVILYLITAIAGYYTWGDLTFSPILCNLPRGDDVSGRVVQTTKLFVAFHVLTAYPILMNGLVSEIECKIPFFRSTIPRCIERTTLVGLTCLIAVKVPFFGPLMTFIGAGCLTMIVFVCPVIFNFRLRSMKKMKIGALEKAAGSVVVIFGLIGGSIGVAQSTNDLISAFK</sequence>
<accession>A0A9W7EHR1</accession>
<comment type="subcellular location">
    <subcellularLocation>
        <location evidence="1">Membrane</location>
        <topology evidence="1">Multi-pass membrane protein</topology>
    </subcellularLocation>
</comment>
<gene>
    <name evidence="7" type="ORF">TL16_g08121</name>
</gene>
<dbReference type="PANTHER" id="PTHR22950">
    <property type="entry name" value="AMINO ACID TRANSPORTER"/>
    <property type="match status" value="1"/>
</dbReference>
<comment type="caution">
    <text evidence="7">The sequence shown here is derived from an EMBL/GenBank/DDBJ whole genome shotgun (WGS) entry which is preliminary data.</text>
</comment>
<evidence type="ECO:0000256" key="1">
    <source>
        <dbReference type="ARBA" id="ARBA00004141"/>
    </source>
</evidence>
<feature type="transmembrane region" description="Helical" evidence="5">
    <location>
        <begin position="298"/>
        <end position="317"/>
    </location>
</feature>
<dbReference type="GO" id="GO:0005774">
    <property type="term" value="C:vacuolar membrane"/>
    <property type="evidence" value="ECO:0007669"/>
    <property type="project" value="TreeGrafter"/>
</dbReference>
<feature type="transmembrane region" description="Helical" evidence="5">
    <location>
        <begin position="136"/>
        <end position="158"/>
    </location>
</feature>
<dbReference type="EMBL" id="BLQM01000264">
    <property type="protein sequence ID" value="GMH79368.1"/>
    <property type="molecule type" value="Genomic_DNA"/>
</dbReference>
<dbReference type="GO" id="GO:0015179">
    <property type="term" value="F:L-amino acid transmembrane transporter activity"/>
    <property type="evidence" value="ECO:0007669"/>
    <property type="project" value="TreeGrafter"/>
</dbReference>
<keyword evidence="2 5" id="KW-0812">Transmembrane</keyword>
<dbReference type="Proteomes" id="UP001162640">
    <property type="component" value="Unassembled WGS sequence"/>
</dbReference>
<feature type="transmembrane region" description="Helical" evidence="5">
    <location>
        <begin position="80"/>
        <end position="98"/>
    </location>
</feature>
<evidence type="ECO:0000313" key="8">
    <source>
        <dbReference type="Proteomes" id="UP001162640"/>
    </source>
</evidence>
<evidence type="ECO:0000313" key="7">
    <source>
        <dbReference type="EMBL" id="GMH79368.1"/>
    </source>
</evidence>
<evidence type="ECO:0000256" key="3">
    <source>
        <dbReference type="ARBA" id="ARBA00022989"/>
    </source>
</evidence>
<keyword evidence="3 5" id="KW-1133">Transmembrane helix</keyword>
<dbReference type="Pfam" id="PF01490">
    <property type="entry name" value="Aa_trans"/>
    <property type="match status" value="1"/>
</dbReference>